<dbReference type="InterPro" id="IPR042322">
    <property type="entry name" value="Pbn1"/>
</dbReference>
<keyword evidence="10" id="KW-0325">Glycoprotein</keyword>
<dbReference type="OrthoDB" id="5546453at2759"/>
<dbReference type="PANTHER" id="PTHR28533">
    <property type="entry name" value="PROTEIN PBN1"/>
    <property type="match status" value="1"/>
</dbReference>
<dbReference type="VEuPathDB" id="FungiDB:ATEG_09345"/>
<evidence type="ECO:0000256" key="9">
    <source>
        <dbReference type="ARBA" id="ARBA00023136"/>
    </source>
</evidence>
<evidence type="ECO:0000313" key="12">
    <source>
        <dbReference type="EMBL" id="GFF15027.1"/>
    </source>
</evidence>
<evidence type="ECO:0000256" key="1">
    <source>
        <dbReference type="ARBA" id="ARBA00004643"/>
    </source>
</evidence>
<keyword evidence="9 11" id="KW-0472">Membrane</keyword>
<dbReference type="InterPro" id="IPR013233">
    <property type="entry name" value="PIG-X/PBN1"/>
</dbReference>
<dbReference type="GO" id="GO:0005789">
    <property type="term" value="C:endoplasmic reticulum membrane"/>
    <property type="evidence" value="ECO:0007669"/>
    <property type="project" value="UniProtKB-SubCell"/>
</dbReference>
<keyword evidence="7 11" id="KW-0256">Endoplasmic reticulum</keyword>
<dbReference type="Proteomes" id="UP000452235">
    <property type="component" value="Unassembled WGS sequence"/>
</dbReference>
<gene>
    <name evidence="12" type="ORF">ATEIFO6365_0004014600</name>
</gene>
<dbReference type="AlphaFoldDB" id="A0A5M3YNP9"/>
<dbReference type="Pfam" id="PF08320">
    <property type="entry name" value="PIG-X"/>
    <property type="match status" value="1"/>
</dbReference>
<evidence type="ECO:0000256" key="7">
    <source>
        <dbReference type="ARBA" id="ARBA00022824"/>
    </source>
</evidence>
<evidence type="ECO:0000256" key="11">
    <source>
        <dbReference type="RuleBase" id="RU366056"/>
    </source>
</evidence>
<evidence type="ECO:0000256" key="10">
    <source>
        <dbReference type="ARBA" id="ARBA00023180"/>
    </source>
</evidence>
<reference evidence="12 13" key="1">
    <citation type="submission" date="2020-01" db="EMBL/GenBank/DDBJ databases">
        <title>Aspergillus terreus IFO 6365 whole genome shotgun sequence.</title>
        <authorList>
            <person name="Kanamasa S."/>
            <person name="Takahashi H."/>
        </authorList>
    </citation>
    <scope>NUCLEOTIDE SEQUENCE [LARGE SCALE GENOMIC DNA]</scope>
    <source>
        <strain evidence="12 13">IFO 6365</strain>
    </source>
</reference>
<keyword evidence="8 11" id="KW-1133">Transmembrane helix</keyword>
<dbReference type="EMBL" id="BLJY01000004">
    <property type="protein sequence ID" value="GFF15027.1"/>
    <property type="molecule type" value="Genomic_DNA"/>
</dbReference>
<evidence type="ECO:0000256" key="2">
    <source>
        <dbReference type="ARBA" id="ARBA00004687"/>
    </source>
</evidence>
<comment type="pathway">
    <text evidence="2 11">Glycolipid biosynthesis; glycosylphosphatidylinositol-anchor biosynthesis.</text>
</comment>
<accession>A0A5M3YNP9</accession>
<keyword evidence="5 11" id="KW-0337">GPI-anchor biosynthesis</keyword>
<evidence type="ECO:0000256" key="6">
    <source>
        <dbReference type="ARBA" id="ARBA00022692"/>
    </source>
</evidence>
<keyword evidence="6 11" id="KW-0812">Transmembrane</keyword>
<dbReference type="SMART" id="SM00780">
    <property type="entry name" value="PIG-X"/>
    <property type="match status" value="1"/>
</dbReference>
<dbReference type="PANTHER" id="PTHR28533:SF1">
    <property type="entry name" value="PROTEIN PBN1"/>
    <property type="match status" value="1"/>
</dbReference>
<comment type="function">
    <text evidence="11">Required for proper folding and/or the stability of a subset of proteins in the endoplasmic reticulum. Component of glycosylphosphatidylinositol-mannosyltransferase 1 which transfers the first of the 4 mannoses in the GPI-anchor precursors during GPI-anchor biosynthesis. Probably acts by stabilizing the mannosyltransferase GPI14.</text>
</comment>
<comment type="caution">
    <text evidence="12">The sequence shown here is derived from an EMBL/GenBank/DDBJ whole genome shotgun (WGS) entry which is preliminary data.</text>
</comment>
<dbReference type="UniPathway" id="UPA00196"/>
<comment type="similarity">
    <text evidence="3 11">Belongs to the PIGX family.</text>
</comment>
<sequence length="535" mass="59427">MRRRITFIQRPDADFSLDQISLSRSSLSVRGLDAAREDRVTFSFDELPPETLILYAPHADTRDDQLWPVLKQCHQLHIRWAAEEPYEARAPFSSRVSPGLHVFYTPVAGAGSGSGEALCALLKKVFDDGLKCETPETSFITPPLLSTRFASTAALQFHSVLPSLQNLVTYLQHKACASADEDCLRRVAGLLVADSVDVNYDSISHALTISGYWSRTPPKGWTDEVRAREAGKDQIEVGLLGTEKAIEPEEIQMGGVLAVVGKEDELKPTLFSFPSRHHPLPDDATYSISFPEPTGLHPTMTISLSRASLNAPPAPPDATCALHVYLTLPSTVFGDKYQLSTRDSLFLDSHHLTALRAVAGETDLEAPDWVVPRWGSNWLLELATPQEPELETDDWNVTIPLHLRYLKPSESGYRSASIPWPVVFWACSAEDGTKMGVNPFDRVNLGWEGLFGVRTMFYQLHPSTGRRDARLVEEVEVPVLRLTREGLFQTKNIELGTVAVIGLGLLWVLWKLGLAARSSEPNTRKQKNQKRSKAE</sequence>
<proteinExistence type="inferred from homology"/>
<evidence type="ECO:0000256" key="5">
    <source>
        <dbReference type="ARBA" id="ARBA00022502"/>
    </source>
</evidence>
<dbReference type="GO" id="GO:1990529">
    <property type="term" value="C:glycosylphosphatidylinositol-mannosyltransferase I complex"/>
    <property type="evidence" value="ECO:0007669"/>
    <property type="project" value="TreeGrafter"/>
</dbReference>
<feature type="transmembrane region" description="Helical" evidence="11">
    <location>
        <begin position="493"/>
        <end position="510"/>
    </location>
</feature>
<evidence type="ECO:0000256" key="3">
    <source>
        <dbReference type="ARBA" id="ARBA00010345"/>
    </source>
</evidence>
<protein>
    <recommendedName>
        <fullName evidence="4 11">Protein PBN1</fullName>
    </recommendedName>
</protein>
<organism evidence="12 13">
    <name type="scientific">Aspergillus terreus</name>
    <dbReference type="NCBI Taxonomy" id="33178"/>
    <lineage>
        <taxon>Eukaryota</taxon>
        <taxon>Fungi</taxon>
        <taxon>Dikarya</taxon>
        <taxon>Ascomycota</taxon>
        <taxon>Pezizomycotina</taxon>
        <taxon>Eurotiomycetes</taxon>
        <taxon>Eurotiomycetidae</taxon>
        <taxon>Eurotiales</taxon>
        <taxon>Aspergillaceae</taxon>
        <taxon>Aspergillus</taxon>
        <taxon>Aspergillus subgen. Circumdati</taxon>
    </lineage>
</organism>
<dbReference type="GO" id="GO:0000030">
    <property type="term" value="F:mannosyltransferase activity"/>
    <property type="evidence" value="ECO:0007669"/>
    <property type="project" value="TreeGrafter"/>
</dbReference>
<keyword evidence="13" id="KW-1185">Reference proteome</keyword>
<evidence type="ECO:0000313" key="13">
    <source>
        <dbReference type="Proteomes" id="UP000452235"/>
    </source>
</evidence>
<dbReference type="GO" id="GO:0006506">
    <property type="term" value="P:GPI anchor biosynthetic process"/>
    <property type="evidence" value="ECO:0007669"/>
    <property type="project" value="UniProtKB-UniPathway"/>
</dbReference>
<comment type="subcellular location">
    <subcellularLocation>
        <location evidence="11">Endoplasmic reticulum membrane</location>
        <topology evidence="11">Single-pass membrane protein</topology>
    </subcellularLocation>
    <subcellularLocation>
        <location evidence="1">Endoplasmic reticulum membrane</location>
        <topology evidence="1">Single-pass type III membrane protein</topology>
    </subcellularLocation>
</comment>
<evidence type="ECO:0000256" key="8">
    <source>
        <dbReference type="ARBA" id="ARBA00022989"/>
    </source>
</evidence>
<name>A0A5M3YNP9_ASPTE</name>
<evidence type="ECO:0000256" key="4">
    <source>
        <dbReference type="ARBA" id="ARBA00020410"/>
    </source>
</evidence>